<evidence type="ECO:0000313" key="1">
    <source>
        <dbReference type="EMBL" id="KAF5844755.1"/>
    </source>
</evidence>
<proteinExistence type="predicted"/>
<gene>
    <name evidence="1" type="ORF">GGP41_008662</name>
</gene>
<comment type="caution">
    <text evidence="1">The sequence shown here is derived from an EMBL/GenBank/DDBJ whole genome shotgun (WGS) entry which is preliminary data.</text>
</comment>
<accession>A0A8H6DSJ3</accession>
<dbReference type="EMBL" id="WNKQ01000021">
    <property type="protein sequence ID" value="KAF5844755.1"/>
    <property type="molecule type" value="Genomic_DNA"/>
</dbReference>
<sequence length="85" mass="9243">MKAKEQAKATSMFRDLSRFGAIHEYCAESDMSDAAGPVGMLINKDADSAKGEQEQACRCMVQDIFNEPFSNSRCTCPSGEGSLQN</sequence>
<dbReference type="Proteomes" id="UP000624244">
    <property type="component" value="Unassembled WGS sequence"/>
</dbReference>
<evidence type="ECO:0000313" key="2">
    <source>
        <dbReference type="Proteomes" id="UP000624244"/>
    </source>
</evidence>
<protein>
    <submittedName>
        <fullName evidence="1">Uncharacterized protein</fullName>
    </submittedName>
</protein>
<dbReference type="AlphaFoldDB" id="A0A8H6DSJ3"/>
<name>A0A8H6DSJ3_COCSA</name>
<organism evidence="1 2">
    <name type="scientific">Cochliobolus sativus</name>
    <name type="common">Common root rot and spot blotch fungus</name>
    <name type="synonym">Bipolaris sorokiniana</name>
    <dbReference type="NCBI Taxonomy" id="45130"/>
    <lineage>
        <taxon>Eukaryota</taxon>
        <taxon>Fungi</taxon>
        <taxon>Dikarya</taxon>
        <taxon>Ascomycota</taxon>
        <taxon>Pezizomycotina</taxon>
        <taxon>Dothideomycetes</taxon>
        <taxon>Pleosporomycetidae</taxon>
        <taxon>Pleosporales</taxon>
        <taxon>Pleosporineae</taxon>
        <taxon>Pleosporaceae</taxon>
        <taxon>Bipolaris</taxon>
    </lineage>
</organism>
<reference evidence="1" key="1">
    <citation type="submission" date="2019-11" db="EMBL/GenBank/DDBJ databases">
        <title>Bipolaris sorokiniana Genome sequencing.</title>
        <authorList>
            <person name="Wang H."/>
        </authorList>
    </citation>
    <scope>NUCLEOTIDE SEQUENCE</scope>
</reference>